<dbReference type="Pfam" id="PF04023">
    <property type="entry name" value="FeoA"/>
    <property type="match status" value="1"/>
</dbReference>
<keyword evidence="1" id="KW-0408">Iron</keyword>
<comment type="caution">
    <text evidence="3">The sequence shown here is derived from an EMBL/GenBank/DDBJ whole genome shotgun (WGS) entry which is preliminary data.</text>
</comment>
<dbReference type="SMART" id="SM00899">
    <property type="entry name" value="FeoA"/>
    <property type="match status" value="1"/>
</dbReference>
<reference evidence="3 4" key="1">
    <citation type="submission" date="2015-06" db="EMBL/GenBank/DDBJ databases">
        <title>Draft genome of the moderately acidophilic sulfate reducer Candidatus Desulfosporosinus acididurans strain M1.</title>
        <authorList>
            <person name="Poehlein A."/>
            <person name="Petzsch P."/>
            <person name="Johnson B.D."/>
            <person name="Schloemann M."/>
            <person name="Daniel R."/>
            <person name="Muehling M."/>
        </authorList>
    </citation>
    <scope>NUCLEOTIDE SEQUENCE [LARGE SCALE GENOMIC DNA]</scope>
    <source>
        <strain evidence="3 4">M1</strain>
    </source>
</reference>
<accession>A0A0J1FX40</accession>
<dbReference type="Proteomes" id="UP000036356">
    <property type="component" value="Unassembled WGS sequence"/>
</dbReference>
<dbReference type="Gene3D" id="2.30.30.90">
    <property type="match status" value="1"/>
</dbReference>
<dbReference type="InterPro" id="IPR038157">
    <property type="entry name" value="FeoA_core_dom"/>
</dbReference>
<dbReference type="InterPro" id="IPR052713">
    <property type="entry name" value="FeoA"/>
</dbReference>
<dbReference type="SUPFAM" id="SSF50037">
    <property type="entry name" value="C-terminal domain of transcriptional repressors"/>
    <property type="match status" value="1"/>
</dbReference>
<feature type="domain" description="Ferrous iron transporter FeoA-like" evidence="2">
    <location>
        <begin position="3"/>
        <end position="75"/>
    </location>
</feature>
<gene>
    <name evidence="3" type="ORF">DEAC_c03730</name>
</gene>
<dbReference type="PANTHER" id="PTHR42954:SF2">
    <property type="entry name" value="FE(2+) TRANSPORT PROTEIN A"/>
    <property type="match status" value="1"/>
</dbReference>
<name>A0A0J1FX40_9FIRM</name>
<dbReference type="PATRIC" id="fig|476652.3.peg.374"/>
<protein>
    <submittedName>
        <fullName evidence="3">Ferrous iron transport protein A</fullName>
    </submittedName>
</protein>
<evidence type="ECO:0000256" key="1">
    <source>
        <dbReference type="ARBA" id="ARBA00023004"/>
    </source>
</evidence>
<dbReference type="AlphaFoldDB" id="A0A0J1FX40"/>
<sequence>MERSLGELKPGERACVERINGGGALRRRMMDMGIVPGVELEVVRCAPMGGPLQIRLKGYYLAMRRGECAKIVVSGEQHKAIEHTLASR</sequence>
<dbReference type="STRING" id="476652.DEAC_c03730"/>
<dbReference type="InterPro" id="IPR008988">
    <property type="entry name" value="Transcriptional_repressor_C"/>
</dbReference>
<proteinExistence type="predicted"/>
<dbReference type="InterPro" id="IPR007167">
    <property type="entry name" value="Fe-transptr_FeoA-like"/>
</dbReference>
<dbReference type="PANTHER" id="PTHR42954">
    <property type="entry name" value="FE(2+) TRANSPORT PROTEIN A"/>
    <property type="match status" value="1"/>
</dbReference>
<evidence type="ECO:0000313" key="3">
    <source>
        <dbReference type="EMBL" id="KLU67965.1"/>
    </source>
</evidence>
<keyword evidence="4" id="KW-1185">Reference proteome</keyword>
<dbReference type="GO" id="GO:0046914">
    <property type="term" value="F:transition metal ion binding"/>
    <property type="evidence" value="ECO:0007669"/>
    <property type="project" value="InterPro"/>
</dbReference>
<organism evidence="3 4">
    <name type="scientific">Desulfosporosinus acididurans</name>
    <dbReference type="NCBI Taxonomy" id="476652"/>
    <lineage>
        <taxon>Bacteria</taxon>
        <taxon>Bacillati</taxon>
        <taxon>Bacillota</taxon>
        <taxon>Clostridia</taxon>
        <taxon>Eubacteriales</taxon>
        <taxon>Desulfitobacteriaceae</taxon>
        <taxon>Desulfosporosinus</taxon>
    </lineage>
</organism>
<dbReference type="EMBL" id="LDZY01000001">
    <property type="protein sequence ID" value="KLU67965.1"/>
    <property type="molecule type" value="Genomic_DNA"/>
</dbReference>
<dbReference type="RefSeq" id="WP_047808290.1">
    <property type="nucleotide sequence ID" value="NZ_LDZY01000001.1"/>
</dbReference>
<evidence type="ECO:0000259" key="2">
    <source>
        <dbReference type="SMART" id="SM00899"/>
    </source>
</evidence>
<evidence type="ECO:0000313" key="4">
    <source>
        <dbReference type="Proteomes" id="UP000036356"/>
    </source>
</evidence>